<evidence type="ECO:0000313" key="8">
    <source>
        <dbReference type="Proteomes" id="UP000242877"/>
    </source>
</evidence>
<dbReference type="SUPFAM" id="SSF54616">
    <property type="entry name" value="DNA-binding domain of Mlu1-box binding protein MBP1"/>
    <property type="match status" value="1"/>
</dbReference>
<reference evidence="7 8" key="1">
    <citation type="journal article" date="2016" name="Genome Biol. Evol.">
        <title>Divergent and convergent evolution of fungal pathogenicity.</title>
        <authorList>
            <person name="Shang Y."/>
            <person name="Xiao G."/>
            <person name="Zheng P."/>
            <person name="Cen K."/>
            <person name="Zhan S."/>
            <person name="Wang C."/>
        </authorList>
    </citation>
    <scope>NUCLEOTIDE SEQUENCE [LARGE SCALE GENOMIC DNA]</scope>
    <source>
        <strain evidence="7 8">ARSEF 7405</strain>
    </source>
</reference>
<feature type="region of interest" description="Disordered" evidence="5">
    <location>
        <begin position="259"/>
        <end position="427"/>
    </location>
</feature>
<proteinExistence type="predicted"/>
<dbReference type="InterPro" id="IPR018004">
    <property type="entry name" value="KilA/APSES_HTH"/>
</dbReference>
<dbReference type="PROSITE" id="PS51299">
    <property type="entry name" value="HTH_APSES"/>
    <property type="match status" value="1"/>
</dbReference>
<evidence type="ECO:0000256" key="2">
    <source>
        <dbReference type="ARBA" id="ARBA00022969"/>
    </source>
</evidence>
<evidence type="ECO:0000256" key="1">
    <source>
        <dbReference type="ARBA" id="ARBA00019309"/>
    </source>
</evidence>
<dbReference type="GO" id="GO:0070197">
    <property type="term" value="P:meiotic attachment of telomere to nuclear envelope"/>
    <property type="evidence" value="ECO:0007669"/>
    <property type="project" value="InterPro"/>
</dbReference>
<name>A0A166NEG7_9EURO</name>
<feature type="region of interest" description="Disordered" evidence="5">
    <location>
        <begin position="449"/>
        <end position="527"/>
    </location>
</feature>
<dbReference type="EMBL" id="AZGZ01000020">
    <property type="protein sequence ID" value="KZZ89500.1"/>
    <property type="molecule type" value="Genomic_DNA"/>
</dbReference>
<dbReference type="VEuPathDB" id="FungiDB:AAP_04255"/>
<dbReference type="InterPro" id="IPR003163">
    <property type="entry name" value="Tscrpt_reg_HTH_APSES-type"/>
</dbReference>
<keyword evidence="3" id="KW-0183">Conidiation</keyword>
<evidence type="ECO:0000313" key="7">
    <source>
        <dbReference type="EMBL" id="KZZ89500.1"/>
    </source>
</evidence>
<accession>A0A166NEG7</accession>
<comment type="caution">
    <text evidence="7">The sequence shown here is derived from an EMBL/GenBank/DDBJ whole genome shotgun (WGS) entry which is preliminary data.</text>
</comment>
<dbReference type="GO" id="GO:0003677">
    <property type="term" value="F:DNA binding"/>
    <property type="evidence" value="ECO:0007669"/>
    <property type="project" value="UniProtKB-KW"/>
</dbReference>
<dbReference type="InterPro" id="IPR037548">
    <property type="entry name" value="Bqt4"/>
</dbReference>
<keyword evidence="7" id="KW-0238">DNA-binding</keyword>
<feature type="region of interest" description="Disordered" evidence="5">
    <location>
        <begin position="173"/>
        <end position="247"/>
    </location>
</feature>
<dbReference type="PANTHER" id="PTHR38044">
    <property type="entry name" value="BOUQUET FORMATION PROTEIN 4"/>
    <property type="match status" value="1"/>
</dbReference>
<evidence type="ECO:0000256" key="3">
    <source>
        <dbReference type="ARBA" id="ARBA00023321"/>
    </source>
</evidence>
<dbReference type="GO" id="GO:1990862">
    <property type="term" value="C:nuclear membrane complex Bqt3-Bqt4"/>
    <property type="evidence" value="ECO:0007669"/>
    <property type="project" value="InterPro"/>
</dbReference>
<feature type="domain" description="HTH APSES-type" evidence="6">
    <location>
        <begin position="69"/>
        <end position="180"/>
    </location>
</feature>
<dbReference type="PANTHER" id="PTHR38044:SF1">
    <property type="entry name" value="BOUQUET FORMATION PROTEIN 4"/>
    <property type="match status" value="1"/>
</dbReference>
<keyword evidence="8" id="KW-1185">Reference proteome</keyword>
<protein>
    <recommendedName>
        <fullName evidence="1">Cell pattern formation-associated protein stuA</fullName>
    </recommendedName>
    <alternativeName>
        <fullName evidence="4">Stunted protein A</fullName>
    </alternativeName>
</protein>
<keyword evidence="2" id="KW-0749">Sporulation</keyword>
<organism evidence="7 8">
    <name type="scientific">Ascosphaera apis ARSEF 7405</name>
    <dbReference type="NCBI Taxonomy" id="392613"/>
    <lineage>
        <taxon>Eukaryota</taxon>
        <taxon>Fungi</taxon>
        <taxon>Dikarya</taxon>
        <taxon>Ascomycota</taxon>
        <taxon>Pezizomycotina</taxon>
        <taxon>Eurotiomycetes</taxon>
        <taxon>Eurotiomycetidae</taxon>
        <taxon>Onygenales</taxon>
        <taxon>Ascosphaeraceae</taxon>
        <taxon>Ascosphaera</taxon>
    </lineage>
</organism>
<feature type="compositionally biased region" description="Acidic residues" evidence="5">
    <location>
        <begin position="367"/>
        <end position="380"/>
    </location>
</feature>
<evidence type="ECO:0000256" key="4">
    <source>
        <dbReference type="ARBA" id="ARBA00031907"/>
    </source>
</evidence>
<feature type="compositionally biased region" description="Basic residues" evidence="5">
    <location>
        <begin position="275"/>
        <end position="285"/>
    </location>
</feature>
<dbReference type="GO" id="GO:0030435">
    <property type="term" value="P:sporulation resulting in formation of a cellular spore"/>
    <property type="evidence" value="ECO:0007669"/>
    <property type="project" value="UniProtKB-KW"/>
</dbReference>
<evidence type="ECO:0000259" key="6">
    <source>
        <dbReference type="PROSITE" id="PS51299"/>
    </source>
</evidence>
<feature type="compositionally biased region" description="Polar residues" evidence="5">
    <location>
        <begin position="173"/>
        <end position="183"/>
    </location>
</feature>
<dbReference type="SMART" id="SM01252">
    <property type="entry name" value="KilA-N"/>
    <property type="match status" value="1"/>
</dbReference>
<dbReference type="GO" id="GO:0048315">
    <property type="term" value="P:conidium formation"/>
    <property type="evidence" value="ECO:0007669"/>
    <property type="project" value="UniProtKB-KW"/>
</dbReference>
<dbReference type="GO" id="GO:0044820">
    <property type="term" value="P:mitotic telomere tethering at nuclear periphery"/>
    <property type="evidence" value="ECO:0007669"/>
    <property type="project" value="TreeGrafter"/>
</dbReference>
<dbReference type="InterPro" id="IPR036887">
    <property type="entry name" value="HTH_APSES_sf"/>
</dbReference>
<dbReference type="Proteomes" id="UP000242877">
    <property type="component" value="Unassembled WGS sequence"/>
</dbReference>
<feature type="compositionally biased region" description="Basic and acidic residues" evidence="5">
    <location>
        <begin position="345"/>
        <end position="358"/>
    </location>
</feature>
<dbReference type="AlphaFoldDB" id="A0A166NEG7"/>
<dbReference type="OrthoDB" id="5346159at2759"/>
<feature type="compositionally biased region" description="Basic and acidic residues" evidence="5">
    <location>
        <begin position="231"/>
        <end position="247"/>
    </location>
</feature>
<feature type="compositionally biased region" description="Acidic residues" evidence="5">
    <location>
        <begin position="463"/>
        <end position="481"/>
    </location>
</feature>
<sequence length="560" mass="62839">MPASNMRPQLPLRLNEFILPEKSPKYEELVARRRLGRTKLFVRSNQVGRSNATLPENLGMFEYAHLRAPLPKDLQGSEIFNVNPNQPSQTPETYFLMRRSKDGYVSGTGMFKITFPWATHAEEARERLYIKSLPGTSKDETAGNIWVSPETAEDYNMTLWVRALLDPAEIQQTTSLPNPQDQPIATPPRFTLPPLKPVTLEAPSLARNRSRRSTSPVKSYAMTPGKRRTRASKEAKEQKEATQQHIRDLELTAAILEEEKEETTTQMSETTPAPAKKRTSRKTSKKTQPVAVSEDSVSNEQVEEHQEVVQDTEPLAELKERVNGSVNETSTESEEKQEKEEEEKKEEIVKDESADKQDIPAQAEETATNDEVESTEQTTEEEPKQEETEVASSSQKENIEPIIFQTPKKVSDPDELPFSLADMETPDKDVPSMLAKAREMLAAVSPAQLAQKFGSPLKNEVKAEDEETEEKESEESTEDATSESTGSKKRKADVVEAEDKETDAATKDSDDSESEAEERPAKRAKVQLAEQIKRERRKHRGAIGLITAIGLVSAAIPYFF</sequence>
<evidence type="ECO:0000256" key="5">
    <source>
        <dbReference type="SAM" id="MobiDB-lite"/>
    </source>
</evidence>
<gene>
    <name evidence="7" type="ORF">AAP_04255</name>
</gene>